<proteinExistence type="predicted"/>
<keyword evidence="3" id="KW-1185">Reference proteome</keyword>
<dbReference type="SUPFAM" id="SSF56322">
    <property type="entry name" value="ADC synthase"/>
    <property type="match status" value="1"/>
</dbReference>
<evidence type="ECO:0000313" key="3">
    <source>
        <dbReference type="Proteomes" id="UP000620064"/>
    </source>
</evidence>
<dbReference type="Pfam" id="PF00425">
    <property type="entry name" value="Chorismate_bind"/>
    <property type="match status" value="1"/>
</dbReference>
<dbReference type="PANTHER" id="PTHR11236:SF50">
    <property type="entry name" value="AMINODEOXYCHORISMATE SYNTHASE COMPONENT 1"/>
    <property type="match status" value="1"/>
</dbReference>
<dbReference type="Proteomes" id="UP000620064">
    <property type="component" value="Unassembled WGS sequence"/>
</dbReference>
<reference evidence="3" key="1">
    <citation type="journal article" date="2019" name="Int. J. Syst. Evol. Microbiol.">
        <title>The Global Catalogue of Microorganisms (GCM) 10K type strain sequencing project: providing services to taxonomists for standard genome sequencing and annotation.</title>
        <authorList>
            <consortium name="The Broad Institute Genomics Platform"/>
            <consortium name="The Broad Institute Genome Sequencing Center for Infectious Disease"/>
            <person name="Wu L."/>
            <person name="Ma J."/>
        </authorList>
    </citation>
    <scope>NUCLEOTIDE SEQUENCE [LARGE SCALE GENOMIC DNA]</scope>
    <source>
        <strain evidence="3">CGMCC 1.7656</strain>
    </source>
</reference>
<evidence type="ECO:0000313" key="2">
    <source>
        <dbReference type="EMBL" id="GGP03823.1"/>
    </source>
</evidence>
<dbReference type="InterPro" id="IPR005801">
    <property type="entry name" value="ADC_synthase"/>
</dbReference>
<dbReference type="EMBL" id="BMLV01000002">
    <property type="protein sequence ID" value="GGP03823.1"/>
    <property type="molecule type" value="Genomic_DNA"/>
</dbReference>
<dbReference type="Gene3D" id="3.60.120.10">
    <property type="entry name" value="Anthranilate synthase"/>
    <property type="match status" value="1"/>
</dbReference>
<dbReference type="InterPro" id="IPR015890">
    <property type="entry name" value="Chorismate_C"/>
</dbReference>
<dbReference type="PRINTS" id="PR00095">
    <property type="entry name" value="ANTSNTHASEI"/>
</dbReference>
<organism evidence="2 3">
    <name type="scientific">Cloacibacterium rupense</name>
    <dbReference type="NCBI Taxonomy" id="517423"/>
    <lineage>
        <taxon>Bacteria</taxon>
        <taxon>Pseudomonadati</taxon>
        <taxon>Bacteroidota</taxon>
        <taxon>Flavobacteriia</taxon>
        <taxon>Flavobacteriales</taxon>
        <taxon>Weeksellaceae</taxon>
    </lineage>
</organism>
<accession>A0ABQ2NNW5</accession>
<feature type="domain" description="Chorismate-utilising enzyme C-terminal" evidence="1">
    <location>
        <begin position="75"/>
        <end position="326"/>
    </location>
</feature>
<dbReference type="InterPro" id="IPR019999">
    <property type="entry name" value="Anth_synth_I-like"/>
</dbReference>
<dbReference type="RefSeq" id="WP_188617328.1">
    <property type="nucleotide sequence ID" value="NZ_BMLV01000002.1"/>
</dbReference>
<protein>
    <submittedName>
        <fullName evidence="2">Aminodeoxychorismate synthase component I</fullName>
    </submittedName>
</protein>
<comment type="caution">
    <text evidence="2">The sequence shown here is derived from an EMBL/GenBank/DDBJ whole genome shotgun (WGS) entry which is preliminary data.</text>
</comment>
<dbReference type="NCBIfam" id="NF005486">
    <property type="entry name" value="PRK07093.1"/>
    <property type="match status" value="1"/>
</dbReference>
<evidence type="ECO:0000259" key="1">
    <source>
        <dbReference type="Pfam" id="PF00425"/>
    </source>
</evidence>
<gene>
    <name evidence="2" type="ORF">GCM10010992_13690</name>
</gene>
<dbReference type="PANTHER" id="PTHR11236">
    <property type="entry name" value="AMINOBENZOATE/ANTHRANILATE SYNTHASE"/>
    <property type="match status" value="1"/>
</dbReference>
<name>A0ABQ2NNW5_9FLAO</name>
<sequence length="332" mass="38722">MLNINHQKFKELDQLSQQKVPFFFIIDFLMENVLIFNQKDLSEKKILVDFPHFKNMEKQNFIPKEILWKALPQSKEEYKKGFDIVQEHLKRGDSYLVNFTCETPVETNLSLEEIFYHSKAKYKVLIPNQLTFFSPETFVEILDQKIYTHPMKGTIDAAKENAKELLKNDVKEKAEHYTVVDLLRNDLSMIADEVHLDEFQRIDFLKTRNKNLYAMSSEISGNVKPEFQGKVGSLLQKILPAGSILGAPKPKTLEIILESEKHQRGFYTGIAGYFDGKNLDSCVMIRYIENKNSLYLKEKPNWVFKSGGGITHLSRLEDEYQEMKNKIYVPIH</sequence>